<comment type="caution">
    <text evidence="2">The sequence shown here is derived from an EMBL/GenBank/DDBJ whole genome shotgun (WGS) entry which is preliminary data.</text>
</comment>
<gene>
    <name evidence="2" type="ORF">HB943_11465</name>
</gene>
<dbReference type="EMBL" id="JAARRL010000018">
    <property type="protein sequence ID" value="MBC1501221.1"/>
    <property type="molecule type" value="Genomic_DNA"/>
</dbReference>
<accession>A0A841Z5K5</accession>
<organism evidence="2 3">
    <name type="scientific">Listeria weihenstephanensis</name>
    <dbReference type="NCBI Taxonomy" id="1006155"/>
    <lineage>
        <taxon>Bacteria</taxon>
        <taxon>Bacillati</taxon>
        <taxon>Bacillota</taxon>
        <taxon>Bacilli</taxon>
        <taxon>Bacillales</taxon>
        <taxon>Listeriaceae</taxon>
        <taxon>Listeria</taxon>
    </lineage>
</organism>
<sequence length="59" mass="7023">MLLFDGLLYLVFDVIGEAIMSLFDRKKSGGKRRTTKKRSKRARRREATIKHPRKSKKFR</sequence>
<feature type="region of interest" description="Disordered" evidence="1">
    <location>
        <begin position="26"/>
        <end position="59"/>
    </location>
</feature>
<evidence type="ECO:0000313" key="2">
    <source>
        <dbReference type="EMBL" id="MBC1501221.1"/>
    </source>
</evidence>
<feature type="compositionally biased region" description="Basic residues" evidence="1">
    <location>
        <begin position="28"/>
        <end position="59"/>
    </location>
</feature>
<dbReference type="Proteomes" id="UP000564536">
    <property type="component" value="Unassembled WGS sequence"/>
</dbReference>
<dbReference type="RefSeq" id="WP_185426499.1">
    <property type="nucleotide sequence ID" value="NZ_JAARRL010000018.1"/>
</dbReference>
<evidence type="ECO:0000313" key="3">
    <source>
        <dbReference type="Proteomes" id="UP000564536"/>
    </source>
</evidence>
<reference evidence="2 3" key="1">
    <citation type="submission" date="2020-03" db="EMBL/GenBank/DDBJ databases">
        <title>Soil Listeria distribution.</title>
        <authorList>
            <person name="Liao J."/>
            <person name="Wiedmann M."/>
        </authorList>
    </citation>
    <scope>NUCLEOTIDE SEQUENCE [LARGE SCALE GENOMIC DNA]</scope>
    <source>
        <strain evidence="2 3">FSL L7-1523</strain>
    </source>
</reference>
<evidence type="ECO:0000256" key="1">
    <source>
        <dbReference type="SAM" id="MobiDB-lite"/>
    </source>
</evidence>
<name>A0A841Z5K5_9LIST</name>
<dbReference type="AlphaFoldDB" id="A0A841Z5K5"/>
<proteinExistence type="predicted"/>
<protein>
    <submittedName>
        <fullName evidence="2">Uncharacterized protein</fullName>
    </submittedName>
</protein>